<dbReference type="PANTHER" id="PTHR33473:SF19">
    <property type="entry name" value="ATP-DEPENDENT CLP PROTEASE ADAPTER PROTEIN CLPS"/>
    <property type="match status" value="1"/>
</dbReference>
<evidence type="ECO:0000256" key="1">
    <source>
        <dbReference type="HAMAP-Rule" id="MF_00302"/>
    </source>
</evidence>
<keyword evidence="4" id="KW-1185">Reference proteome</keyword>
<dbReference type="SUPFAM" id="SSF54736">
    <property type="entry name" value="ClpS-like"/>
    <property type="match status" value="1"/>
</dbReference>
<dbReference type="EMBL" id="AP018558">
    <property type="protein sequence ID" value="BBD76604.1"/>
    <property type="molecule type" value="Genomic_DNA"/>
</dbReference>
<keyword evidence="3" id="KW-0645">Protease</keyword>
<dbReference type="NCBIfam" id="NF000672">
    <property type="entry name" value="PRK00033.1-5"/>
    <property type="match status" value="1"/>
</dbReference>
<keyword evidence="3" id="KW-0378">Hydrolase</keyword>
<proteinExistence type="inferred from homology"/>
<comment type="subunit">
    <text evidence="1">Binds to the N-terminal domain of the chaperone ClpA.</text>
</comment>
<dbReference type="GO" id="GO:0030163">
    <property type="term" value="P:protein catabolic process"/>
    <property type="evidence" value="ECO:0007669"/>
    <property type="project" value="InterPro"/>
</dbReference>
<comment type="function">
    <text evidence="1">Involved in the modulation of the specificity of the ClpAP-mediated ATP-dependent protein degradation.</text>
</comment>
<sequence>MSVQPVEHIEPQAAETELKPPPLFKVLLLNDDFTPMDFVVEVLQRFFHMNTERAVAIMLKVHHEGMAVCGVYPKDIAATKVAQVTEFARKNGHPLACTMEEA</sequence>
<protein>
    <recommendedName>
        <fullName evidence="1">ATP-dependent Clp protease adapter protein ClpS</fullName>
    </recommendedName>
</protein>
<dbReference type="GO" id="GO:0006508">
    <property type="term" value="P:proteolysis"/>
    <property type="evidence" value="ECO:0007669"/>
    <property type="project" value="UniProtKB-UniRule"/>
</dbReference>
<gene>
    <name evidence="1 3" type="primary">clpS</name>
    <name evidence="3" type="ORF">HPTL_0336</name>
</gene>
<dbReference type="InterPro" id="IPR014719">
    <property type="entry name" value="Ribosomal_bL12_C/ClpS-like"/>
</dbReference>
<dbReference type="AlphaFoldDB" id="A0A2Z6DVZ0"/>
<name>A0A2Z6DVZ0_HYDTE</name>
<dbReference type="PANTHER" id="PTHR33473">
    <property type="entry name" value="ATP-DEPENDENT CLP PROTEASE ADAPTER PROTEIN CLPS1, CHLOROPLASTIC"/>
    <property type="match status" value="1"/>
</dbReference>
<dbReference type="GO" id="GO:0008233">
    <property type="term" value="F:peptidase activity"/>
    <property type="evidence" value="ECO:0007669"/>
    <property type="project" value="UniProtKB-KW"/>
</dbReference>
<organism evidence="3 4">
    <name type="scientific">Hydrogenophilus thermoluteolus</name>
    <name type="common">Pseudomonas hydrogenothermophila</name>
    <dbReference type="NCBI Taxonomy" id="297"/>
    <lineage>
        <taxon>Bacteria</taxon>
        <taxon>Pseudomonadati</taxon>
        <taxon>Pseudomonadota</taxon>
        <taxon>Hydrogenophilia</taxon>
        <taxon>Hydrogenophilales</taxon>
        <taxon>Hydrogenophilaceae</taxon>
        <taxon>Hydrogenophilus</taxon>
    </lineage>
</organism>
<accession>A0A2Z6DVZ0</accession>
<dbReference type="FunFam" id="3.30.1390.10:FF:000002">
    <property type="entry name" value="ATP-dependent Clp protease adapter protein ClpS"/>
    <property type="match status" value="1"/>
</dbReference>
<dbReference type="InterPro" id="IPR022935">
    <property type="entry name" value="ClpS"/>
</dbReference>
<dbReference type="KEGG" id="htl:HPTL_0336"/>
<dbReference type="Proteomes" id="UP000262004">
    <property type="component" value="Chromosome"/>
</dbReference>
<dbReference type="HAMAP" id="MF_00302">
    <property type="entry name" value="ClpS"/>
    <property type="match status" value="1"/>
</dbReference>
<dbReference type="OrthoDB" id="5295379at2"/>
<dbReference type="InterPro" id="IPR003769">
    <property type="entry name" value="ClpS_core"/>
</dbReference>
<dbReference type="Gene3D" id="3.30.1390.10">
    <property type="match status" value="1"/>
</dbReference>
<dbReference type="Pfam" id="PF02617">
    <property type="entry name" value="ClpS"/>
    <property type="match status" value="1"/>
</dbReference>
<reference evidence="3 4" key="1">
    <citation type="submission" date="2018-04" db="EMBL/GenBank/DDBJ databases">
        <title>Complete genome sequence of Hydrogenophilus thermoluteolus TH-1.</title>
        <authorList>
            <person name="Arai H."/>
        </authorList>
    </citation>
    <scope>NUCLEOTIDE SEQUENCE [LARGE SCALE GENOMIC DNA]</scope>
    <source>
        <strain evidence="3 4">TH-1</strain>
    </source>
</reference>
<evidence type="ECO:0000259" key="2">
    <source>
        <dbReference type="Pfam" id="PF02617"/>
    </source>
</evidence>
<feature type="domain" description="Adaptor protein ClpS core" evidence="2">
    <location>
        <begin position="19"/>
        <end position="98"/>
    </location>
</feature>
<evidence type="ECO:0000313" key="3">
    <source>
        <dbReference type="EMBL" id="BBD76604.1"/>
    </source>
</evidence>
<comment type="similarity">
    <text evidence="1">Belongs to the ClpS family.</text>
</comment>
<dbReference type="RefSeq" id="WP_119334427.1">
    <property type="nucleotide sequence ID" value="NZ_AP018558.1"/>
</dbReference>
<evidence type="ECO:0000313" key="4">
    <source>
        <dbReference type="Proteomes" id="UP000262004"/>
    </source>
</evidence>